<comment type="caution">
    <text evidence="3">The sequence shown here is derived from an EMBL/GenBank/DDBJ whole genome shotgun (WGS) entry which is preliminary data.</text>
</comment>
<keyword evidence="1" id="KW-0732">Signal</keyword>
<dbReference type="Proteomes" id="UP001302949">
    <property type="component" value="Unassembled WGS sequence"/>
</dbReference>
<feature type="chain" id="PRO_5045057565" evidence="1">
    <location>
        <begin position="23"/>
        <end position="299"/>
    </location>
</feature>
<sequence length="299" mass="34507">MCKLKTLKLVVILIISINSLRAQNRNDKLYFYYEYSPKTNLRDTVGYSQLSQIYDIQIGVPPIQLGKRLKWINVVNIKTSNYSLEKLPEQYKKAVSTLFEGQYGMVFIYDFINPKWSVLVSPRFIIRSSLSAIEFEKSLFPSGILIINYNADARKRLVWSFGFAYANDFNKNVLIPIAGLSYQDEKFCIEVAYPRINFLYKPKPKIEWGITASAIGGIYHIPNLSLANNTIANYTRTVTVQAGHTFNYLFTKRLIINSCIGYSFIRNYDLMNDDFKPIDNAKLDLKQAIFIRTGLSFRI</sequence>
<feature type="signal peptide" evidence="1">
    <location>
        <begin position="1"/>
        <end position="22"/>
    </location>
</feature>
<evidence type="ECO:0000313" key="4">
    <source>
        <dbReference type="Proteomes" id="UP001302949"/>
    </source>
</evidence>
<dbReference type="InterPro" id="IPR046235">
    <property type="entry name" value="DUF6268"/>
</dbReference>
<dbReference type="RefSeq" id="WP_323298244.1">
    <property type="nucleotide sequence ID" value="NZ_JAYFUM010000023.1"/>
</dbReference>
<accession>A0ABU5QE13</accession>
<organism evidence="3 4">
    <name type="scientific">Arcicella rigui</name>
    <dbReference type="NCBI Taxonomy" id="797020"/>
    <lineage>
        <taxon>Bacteria</taxon>
        <taxon>Pseudomonadati</taxon>
        <taxon>Bacteroidota</taxon>
        <taxon>Cytophagia</taxon>
        <taxon>Cytophagales</taxon>
        <taxon>Flectobacillaceae</taxon>
        <taxon>Arcicella</taxon>
    </lineage>
</organism>
<gene>
    <name evidence="3" type="ORF">VB248_18205</name>
</gene>
<keyword evidence="4" id="KW-1185">Reference proteome</keyword>
<evidence type="ECO:0000256" key="1">
    <source>
        <dbReference type="SAM" id="SignalP"/>
    </source>
</evidence>
<reference evidence="3 4" key="1">
    <citation type="submission" date="2023-12" db="EMBL/GenBank/DDBJ databases">
        <title>Novel species of the genus Arcicella isolated from rivers.</title>
        <authorList>
            <person name="Lu H."/>
        </authorList>
    </citation>
    <scope>NUCLEOTIDE SEQUENCE [LARGE SCALE GENOMIC DNA]</scope>
    <source>
        <strain evidence="3 4">KCTC 23307</strain>
    </source>
</reference>
<dbReference type="EMBL" id="JAYFUM010000023">
    <property type="protein sequence ID" value="MEA5141091.1"/>
    <property type="molecule type" value="Genomic_DNA"/>
</dbReference>
<evidence type="ECO:0000259" key="2">
    <source>
        <dbReference type="Pfam" id="PF19783"/>
    </source>
</evidence>
<feature type="domain" description="DUF6268" evidence="2">
    <location>
        <begin position="22"/>
        <end position="297"/>
    </location>
</feature>
<protein>
    <submittedName>
        <fullName evidence="3">DUF6268 family outer membrane beta-barrel protein</fullName>
    </submittedName>
</protein>
<evidence type="ECO:0000313" key="3">
    <source>
        <dbReference type="EMBL" id="MEA5141091.1"/>
    </source>
</evidence>
<name>A0ABU5QE13_9BACT</name>
<dbReference type="Pfam" id="PF19783">
    <property type="entry name" value="DUF6268"/>
    <property type="match status" value="1"/>
</dbReference>
<proteinExistence type="predicted"/>